<dbReference type="InterPro" id="IPR014718">
    <property type="entry name" value="GH-type_carb-bd"/>
</dbReference>
<evidence type="ECO:0000256" key="3">
    <source>
        <dbReference type="ARBA" id="ARBA00012083"/>
    </source>
</evidence>
<dbReference type="EC" id="5.1.3.15" evidence="3 5"/>
<keyword evidence="7" id="KW-1185">Reference proteome</keyword>
<reference evidence="6 7" key="1">
    <citation type="submission" date="2021-02" db="EMBL/GenBank/DDBJ databases">
        <title>Variation within the Batrachochytrium salamandrivorans European outbreak.</title>
        <authorList>
            <person name="Kelly M."/>
            <person name="Pasmans F."/>
            <person name="Shea T.P."/>
            <person name="Munoz J.F."/>
            <person name="Carranza S."/>
            <person name="Cuomo C.A."/>
            <person name="Martel A."/>
        </authorList>
    </citation>
    <scope>NUCLEOTIDE SEQUENCE [LARGE SCALE GENOMIC DNA]</scope>
    <source>
        <strain evidence="6 7">AMFP18/2</strain>
    </source>
</reference>
<evidence type="ECO:0000313" key="6">
    <source>
        <dbReference type="EMBL" id="KAH6585883.1"/>
    </source>
</evidence>
<dbReference type="SUPFAM" id="SSF74650">
    <property type="entry name" value="Galactose mutarotase-like"/>
    <property type="match status" value="1"/>
</dbReference>
<proteinExistence type="inferred from homology"/>
<dbReference type="InterPro" id="IPR008183">
    <property type="entry name" value="Aldose_1/G6P_1-epimerase"/>
</dbReference>
<keyword evidence="4 5" id="KW-0413">Isomerase</keyword>
<dbReference type="PIRSF" id="PIRSF016020">
    <property type="entry name" value="PHexose_mutarotase"/>
    <property type="match status" value="1"/>
</dbReference>
<dbReference type="EMBL" id="JAFCIX010000577">
    <property type="protein sequence ID" value="KAH6585883.1"/>
    <property type="molecule type" value="Genomic_DNA"/>
</dbReference>
<protein>
    <recommendedName>
        <fullName evidence="3 5">Glucose-6-phosphate 1-epimerase</fullName>
        <ecNumber evidence="3 5">5.1.3.15</ecNumber>
    </recommendedName>
</protein>
<dbReference type="Pfam" id="PF01263">
    <property type="entry name" value="Aldose_epim"/>
    <property type="match status" value="1"/>
</dbReference>
<dbReference type="InterPro" id="IPR011013">
    <property type="entry name" value="Gal_mutarotase_sf_dom"/>
</dbReference>
<evidence type="ECO:0000256" key="2">
    <source>
        <dbReference type="ARBA" id="ARBA00005866"/>
    </source>
</evidence>
<dbReference type="PANTHER" id="PTHR11122:SF13">
    <property type="entry name" value="GLUCOSE-6-PHOSPHATE 1-EPIMERASE"/>
    <property type="match status" value="1"/>
</dbReference>
<comment type="catalytic activity">
    <reaction evidence="1">
        <text>alpha-D-glucose 6-phosphate = beta-D-glucose 6-phosphate</text>
        <dbReference type="Rhea" id="RHEA:16249"/>
        <dbReference type="ChEBI" id="CHEBI:58225"/>
        <dbReference type="ChEBI" id="CHEBI:58247"/>
        <dbReference type="EC" id="5.1.3.15"/>
    </reaction>
</comment>
<dbReference type="PANTHER" id="PTHR11122">
    <property type="entry name" value="APOSPORY-ASSOCIATED PROTEIN C-RELATED"/>
    <property type="match status" value="1"/>
</dbReference>
<evidence type="ECO:0000256" key="4">
    <source>
        <dbReference type="ARBA" id="ARBA00023235"/>
    </source>
</evidence>
<comment type="function">
    <text evidence="5">Catalyzes the interconversion between the alpha and beta anomers from at least three hexose 6-phosphate sugars (Glc6P, Gal6P, and Man6P).</text>
</comment>
<dbReference type="Gene3D" id="2.70.98.10">
    <property type="match status" value="1"/>
</dbReference>
<evidence type="ECO:0000256" key="1">
    <source>
        <dbReference type="ARBA" id="ARBA00001096"/>
    </source>
</evidence>
<organism evidence="6 7">
    <name type="scientific">Batrachochytrium salamandrivorans</name>
    <dbReference type="NCBI Taxonomy" id="1357716"/>
    <lineage>
        <taxon>Eukaryota</taxon>
        <taxon>Fungi</taxon>
        <taxon>Fungi incertae sedis</taxon>
        <taxon>Chytridiomycota</taxon>
        <taxon>Chytridiomycota incertae sedis</taxon>
        <taxon>Chytridiomycetes</taxon>
        <taxon>Rhizophydiales</taxon>
        <taxon>Rhizophydiales incertae sedis</taxon>
        <taxon>Batrachochytrium</taxon>
    </lineage>
</organism>
<comment type="caution">
    <text evidence="6">The sequence shown here is derived from an EMBL/GenBank/DDBJ whole genome shotgun (WGS) entry which is preliminary data.</text>
</comment>
<name>A0ABQ8ESR9_9FUNG</name>
<dbReference type="InterPro" id="IPR025532">
    <property type="entry name" value="G6P_1-epimerase"/>
</dbReference>
<accession>A0ABQ8ESR9</accession>
<evidence type="ECO:0000313" key="7">
    <source>
        <dbReference type="Proteomes" id="UP001648503"/>
    </source>
</evidence>
<dbReference type="Proteomes" id="UP001648503">
    <property type="component" value="Unassembled WGS sequence"/>
</dbReference>
<comment type="similarity">
    <text evidence="2 5">Belongs to the glucose-6-phosphate 1-epimerase family.</text>
</comment>
<gene>
    <name evidence="6" type="ORF">BASA50_000828</name>
</gene>
<evidence type="ECO:0000256" key="5">
    <source>
        <dbReference type="PIRNR" id="PIRNR016020"/>
    </source>
</evidence>
<dbReference type="CDD" id="cd09020">
    <property type="entry name" value="D-hex-6-P-epi_like"/>
    <property type="match status" value="1"/>
</dbReference>
<sequence>MPVDTTLPDKVVLSHGNSVVDIYYWGATVTSWKYCGHEHIFLSSKSVLDGSKAIRGGIPLVFPQFGSAPGAILPQHGFARVSRWKWLGTEVENAVETTVRFGLKPSAIPDAQRTLWPFDFNLIYTVSLFGSALKTTLTVENCGATPFKFESLLHTYLLVNDIGSVGISGLTGFPFIDKVKNGARTELEPRTVISIDSEMDKVYERVKNDYISVQGTGVGGGSVAIHKTAFDDVVVWNPWIARSKAMTDFDDNEYHKMVCVEVGNTTAMELAAGKVWKGSQVLLASSAPSN</sequence>